<dbReference type="RefSeq" id="WP_084909281.1">
    <property type="nucleotide sequence ID" value="NZ_CP020738.1"/>
</dbReference>
<sequence length="290" mass="32455">MNQEAKRFGDAVAAYLDPHVGVLKDYKWKMGKGVPKEAAKLGLIAIDKEGGVAATNALRSDVARKAREVHLLAGNTRQFKMNELCKFVICQWGALGSNGDDTIEAYARVYTNAAIPDLSAICSLQELRVQANCNFPFKGIASWSKWLNFVWPEWALIYDARIAFALNAIHVMKGVDARAFPVPPGRDKLLSTLDSQTLAALSYLKRQRKHIPDVPNGEYVNTLADWLKSGTIAEGDAYEFYLMVMRRVQDVIGRVSFPAFVDVEMLLFYLSNRQLVHDLLLLMSDSIRRA</sequence>
<organism evidence="1 2">
    <name type="scientific">Burkholderia ubonensis subsp. mesacidophila</name>
    <dbReference type="NCBI Taxonomy" id="265293"/>
    <lineage>
        <taxon>Bacteria</taxon>
        <taxon>Pseudomonadati</taxon>
        <taxon>Pseudomonadota</taxon>
        <taxon>Betaproteobacteria</taxon>
        <taxon>Burkholderiales</taxon>
        <taxon>Burkholderiaceae</taxon>
        <taxon>Burkholderia</taxon>
        <taxon>Burkholderia cepacia complex</taxon>
    </lineage>
</organism>
<evidence type="ECO:0000313" key="1">
    <source>
        <dbReference type="EMBL" id="PCE32540.1"/>
    </source>
</evidence>
<name>A0A2A4FIQ2_9BURK</name>
<proteinExistence type="predicted"/>
<dbReference type="Proteomes" id="UP000217994">
    <property type="component" value="Unassembled WGS sequence"/>
</dbReference>
<dbReference type="GeneID" id="69006116"/>
<comment type="caution">
    <text evidence="1">The sequence shown here is derived from an EMBL/GenBank/DDBJ whole genome shotgun (WGS) entry which is preliminary data.</text>
</comment>
<reference evidence="1 2" key="1">
    <citation type="submission" date="2017-01" db="EMBL/GenBank/DDBJ databases">
        <title>Whole-Genome Shotgun Sequencing of Two beta-Proteobacterial Species in Search of the Bulgecin Biosynthetic Cluster.</title>
        <authorList>
            <person name="Horsman M.E."/>
            <person name="Marous D.R."/>
            <person name="Li R."/>
            <person name="Oliver R.A."/>
            <person name="Byun B."/>
            <person name="Emrich S.J."/>
            <person name="Boggess B."/>
            <person name="Townsend C.A."/>
            <person name="Mobashery S."/>
        </authorList>
    </citation>
    <scope>NUCLEOTIDE SEQUENCE [LARGE SCALE GENOMIC DNA]</scope>
    <source>
        <strain evidence="1 2">ATCC 31433</strain>
    </source>
</reference>
<dbReference type="EMBL" id="MTZU01000026">
    <property type="protein sequence ID" value="PCE32540.1"/>
    <property type="molecule type" value="Genomic_DNA"/>
</dbReference>
<evidence type="ECO:0000313" key="2">
    <source>
        <dbReference type="Proteomes" id="UP000217994"/>
    </source>
</evidence>
<dbReference type="AlphaFoldDB" id="A0A2A4FIQ2"/>
<accession>A0A2A4FIQ2</accession>
<gene>
    <name evidence="1" type="ORF">BZL54_09985</name>
</gene>
<protein>
    <submittedName>
        <fullName evidence="1">Uncharacterized protein</fullName>
    </submittedName>
</protein>